<dbReference type="EMBL" id="QJNU01000110">
    <property type="protein sequence ID" value="RYP07000.1"/>
    <property type="molecule type" value="Genomic_DNA"/>
</dbReference>
<evidence type="ECO:0000313" key="2">
    <source>
        <dbReference type="EMBL" id="RYP07000.1"/>
    </source>
</evidence>
<feature type="region of interest" description="Disordered" evidence="1">
    <location>
        <begin position="96"/>
        <end position="127"/>
    </location>
</feature>
<protein>
    <submittedName>
        <fullName evidence="2">Uncharacterized protein</fullName>
    </submittedName>
</protein>
<evidence type="ECO:0000256" key="1">
    <source>
        <dbReference type="SAM" id="MobiDB-lite"/>
    </source>
</evidence>
<comment type="caution">
    <text evidence="2">The sequence shown here is derived from an EMBL/GenBank/DDBJ whole genome shotgun (WGS) entry which is preliminary data.</text>
</comment>
<gene>
    <name evidence="2" type="ORF">DL764_002823</name>
</gene>
<reference evidence="2 3" key="1">
    <citation type="submission" date="2018-06" db="EMBL/GenBank/DDBJ databases">
        <title>Complete Genomes of Monosporascus.</title>
        <authorList>
            <person name="Robinson A.J."/>
            <person name="Natvig D.O."/>
        </authorList>
    </citation>
    <scope>NUCLEOTIDE SEQUENCE [LARGE SCALE GENOMIC DNA]</scope>
    <source>
        <strain evidence="2 3">CBS 110550</strain>
    </source>
</reference>
<evidence type="ECO:0000313" key="3">
    <source>
        <dbReference type="Proteomes" id="UP000293360"/>
    </source>
</evidence>
<sequence>MPRTLTSCIARSGGIVAHSPAIILPKAPGARGASGSGGGAGGGIAQVQLEPVLGREVRYRGRVVSAARVAAAVDAAEDDVPHAVLDRRVDKRYGPRLVTRRHGDKEYGADGPVGAEDRLRGGGGGVPFDEGDVLRVPAGEGLRLFGRR</sequence>
<organism evidence="2 3">
    <name type="scientific">Monosporascus ibericus</name>
    <dbReference type="NCBI Taxonomy" id="155417"/>
    <lineage>
        <taxon>Eukaryota</taxon>
        <taxon>Fungi</taxon>
        <taxon>Dikarya</taxon>
        <taxon>Ascomycota</taxon>
        <taxon>Pezizomycotina</taxon>
        <taxon>Sordariomycetes</taxon>
        <taxon>Xylariomycetidae</taxon>
        <taxon>Xylariales</taxon>
        <taxon>Xylariales incertae sedis</taxon>
        <taxon>Monosporascus</taxon>
    </lineage>
</organism>
<accession>A0A4Q4TN58</accession>
<proteinExistence type="predicted"/>
<dbReference type="Proteomes" id="UP000293360">
    <property type="component" value="Unassembled WGS sequence"/>
</dbReference>
<dbReference type="AlphaFoldDB" id="A0A4Q4TN58"/>
<name>A0A4Q4TN58_9PEZI</name>
<keyword evidence="3" id="KW-1185">Reference proteome</keyword>